<keyword evidence="2" id="KW-1185">Reference proteome</keyword>
<reference evidence="1" key="1">
    <citation type="submission" date="2021-05" db="EMBL/GenBank/DDBJ databases">
        <authorList>
            <person name="Pan Q."/>
            <person name="Jouanno E."/>
            <person name="Zahm M."/>
            <person name="Klopp C."/>
            <person name="Cabau C."/>
            <person name="Louis A."/>
            <person name="Berthelot C."/>
            <person name="Parey E."/>
            <person name="Roest Crollius H."/>
            <person name="Montfort J."/>
            <person name="Robinson-Rechavi M."/>
            <person name="Bouchez O."/>
            <person name="Lampietro C."/>
            <person name="Lopez Roques C."/>
            <person name="Donnadieu C."/>
            <person name="Postlethwait J."/>
            <person name="Bobe J."/>
            <person name="Dillon D."/>
            <person name="Chandos A."/>
            <person name="von Hippel F."/>
            <person name="Guiguen Y."/>
        </authorList>
    </citation>
    <scope>NUCLEOTIDE SEQUENCE</scope>
    <source>
        <strain evidence="1">YG-Jan2019</strain>
    </source>
</reference>
<protein>
    <submittedName>
        <fullName evidence="1">Uncharacterized protein</fullName>
    </submittedName>
</protein>
<gene>
    <name evidence="1" type="ORF">DPEC_G00329820</name>
</gene>
<sequence>MVEIRRTEVQTSDIMLRRSPRLLGRPPVRYFQNRRTWRGQISRIASDTGVFPPVLPQHQPPQPLESILDNSNRGDIPSERQGRRGGRRAHNRNPARPSLSGLFEIPSGFNILLLVVIVVMTFTLLSSQNGPIRRGYRGRDTLPVPCHQQNMHDVTSLFNTEVQKQMDKIEKQKKLMERVPHDMPAVIQRISKILKDLRVEVKHIRESLERGSGRSSRRADSGGPSAG</sequence>
<name>A0ACC2F8N0_DALPE</name>
<dbReference type="Proteomes" id="UP001157502">
    <property type="component" value="Chromosome 32"/>
</dbReference>
<dbReference type="EMBL" id="CM055759">
    <property type="protein sequence ID" value="KAJ7987758.1"/>
    <property type="molecule type" value="Genomic_DNA"/>
</dbReference>
<proteinExistence type="predicted"/>
<organism evidence="1 2">
    <name type="scientific">Dallia pectoralis</name>
    <name type="common">Alaska blackfish</name>
    <dbReference type="NCBI Taxonomy" id="75939"/>
    <lineage>
        <taxon>Eukaryota</taxon>
        <taxon>Metazoa</taxon>
        <taxon>Chordata</taxon>
        <taxon>Craniata</taxon>
        <taxon>Vertebrata</taxon>
        <taxon>Euteleostomi</taxon>
        <taxon>Actinopterygii</taxon>
        <taxon>Neopterygii</taxon>
        <taxon>Teleostei</taxon>
        <taxon>Protacanthopterygii</taxon>
        <taxon>Esociformes</taxon>
        <taxon>Umbridae</taxon>
        <taxon>Dallia</taxon>
    </lineage>
</organism>
<evidence type="ECO:0000313" key="2">
    <source>
        <dbReference type="Proteomes" id="UP001157502"/>
    </source>
</evidence>
<accession>A0ACC2F8N0</accession>
<evidence type="ECO:0000313" key="1">
    <source>
        <dbReference type="EMBL" id="KAJ7987758.1"/>
    </source>
</evidence>
<comment type="caution">
    <text evidence="1">The sequence shown here is derived from an EMBL/GenBank/DDBJ whole genome shotgun (WGS) entry which is preliminary data.</text>
</comment>